<dbReference type="VEuPathDB" id="TriTrypDB:LdBPK_171410.1"/>
<proteinExistence type="predicted"/>
<evidence type="ECO:0000259" key="2">
    <source>
        <dbReference type="Pfam" id="PF13679"/>
    </source>
</evidence>
<keyword evidence="3" id="KW-0489">Methyltransferase</keyword>
<accession>A0A504XT47</accession>
<reference evidence="4" key="1">
    <citation type="submission" date="2019-02" db="EMBL/GenBank/DDBJ databases">
        <title>FDA dAtabase for Regulatory Grade micrObial Sequences (FDA-ARGOS): Supporting development and validation of Infectious Disease Dx tests.</title>
        <authorList>
            <person name="Duncan R."/>
            <person name="Fisher C."/>
            <person name="Tallon L."/>
            <person name="Sadzewicz L."/>
            <person name="Sengamalay N."/>
            <person name="Ott S."/>
            <person name="Godinez A."/>
            <person name="Nagaraj S."/>
            <person name="Vavikolanu K."/>
            <person name="Nadendla S."/>
            <person name="Aluvathingal J."/>
            <person name="Sichtig H."/>
        </authorList>
    </citation>
    <scope>NUCLEOTIDE SEQUENCE [LARGE SCALE GENOMIC DNA]</scope>
    <source>
        <strain evidence="4">FDAARGOS_361</strain>
    </source>
</reference>
<name>A0A504XT47_LEIDO</name>
<dbReference type="EMBL" id="RHLC01000030">
    <property type="protein sequence ID" value="TPP51763.1"/>
    <property type="molecule type" value="Genomic_DNA"/>
</dbReference>
<organism evidence="3 4">
    <name type="scientific">Leishmania donovani</name>
    <dbReference type="NCBI Taxonomy" id="5661"/>
    <lineage>
        <taxon>Eukaryota</taxon>
        <taxon>Discoba</taxon>
        <taxon>Euglenozoa</taxon>
        <taxon>Kinetoplastea</taxon>
        <taxon>Metakinetoplastina</taxon>
        <taxon>Trypanosomatida</taxon>
        <taxon>Trypanosomatidae</taxon>
        <taxon>Leishmaniinae</taxon>
        <taxon>Leishmania</taxon>
    </lineage>
</organism>
<gene>
    <name evidence="3" type="ORF">CGC21_4310</name>
</gene>
<dbReference type="GO" id="GO:0008168">
    <property type="term" value="F:methyltransferase activity"/>
    <property type="evidence" value="ECO:0007669"/>
    <property type="project" value="UniProtKB-KW"/>
</dbReference>
<feature type="region of interest" description="Disordered" evidence="1">
    <location>
        <begin position="545"/>
        <end position="574"/>
    </location>
</feature>
<dbReference type="Pfam" id="PF13679">
    <property type="entry name" value="Methyltransf_32"/>
    <property type="match status" value="1"/>
</dbReference>
<dbReference type="InterPro" id="IPR052220">
    <property type="entry name" value="METTL25"/>
</dbReference>
<evidence type="ECO:0000313" key="4">
    <source>
        <dbReference type="Proteomes" id="UP000318447"/>
    </source>
</evidence>
<sequence>MPAWHSLALPLSADYAHNEREGFSFFCTSGSCDSTTTLDRYLDDLCAFLRSAGLIQSHPDNYFQLIRGERWAASSVHFDNSPVEAEELAHTKALLSAFKPLLQGDDAMSKLRALVRDGPPTDAGQCAGALAGDVGASSASWSPASLSSLAPLQEFYAATRRLMLGRARRVENDVASLTLVTEAERRTIDRDSSSAQTQQQHEQDILDLVVSQGMNLKKQHEVPIMRMTIRDLVLCCNAGVGRASAVRLQTGEQEDVRGKTGKHRCGDVAPVGTVINIGEGKGYVSRAVSLCDNLQVVGLDCNPAHKERAVERFESLVETSLSSRDGRPRVNLLYEPRGHVASIACRVGEKVDWESLLHGHVRTCADPCCLLSKSCGGDTCSAVGTAVEDQGSIAEDDAAVLTRTRGDDTVKLACRVCGKVVRQDCTAAIMKHVYKHLHGGIGPRAAASGVHALDNATETLSPPPPHQMRVPALTEVQQWNVSLPQHAYVAKLTEHFFAVTDVDKRHLSNRNDAALLRRVAVDGEGGTALRGSSSKATPRYLTLAPRAHGEVRGATSGAQRRRRSPPEHAPVTLEPAYTARGYRVVLLMAVEEATASREHLLSPASSGSPVDGGEAQGVVVTPPAREREAGPGLTSSAAGQPPQMWSYTQVRATVVGYDGGVDSHQVRVDQESKKRTLRLYRLRAGATAAARECVLELTDRHGGGIACVGDWQLPDAGTWGRERVALVLAVLPPALPSTPVVCVPSVRNTVLIGLHSCGDLGSNICRVFRNSSARGLLLVSCCWHALTPHGFPLSRALQRRGLTTNSISLLLATQPLDAWSTASPEGHRSSAKLLFFRSLFKLLWRQLAGMWEAGRKDGSVSRPSGCAHTDTLGGDDTCAFPDVPPHLEPAFLRRISREKDTLTFTQFVHAVAAEYVYSGSSKDTPYTPWNIGRCCAVCRTAQEAHARYALTQQRLPETMGACFEEEHFASFLGLTVLRMWMCHLVESLLLLDRALYLHEELSECHSRAAGAPADEAESSAVALVPLFDGALSPRMYGVLARRGGATGGTATGSVTNHRNHKERCDRPDIAAGGGGSAVSNMASTAPSALLGILDNAVDGMEEESPLRSLSFS</sequence>
<dbReference type="GO" id="GO:0032259">
    <property type="term" value="P:methylation"/>
    <property type="evidence" value="ECO:0007669"/>
    <property type="project" value="UniProtKB-KW"/>
</dbReference>
<dbReference type="PANTHER" id="PTHR12496">
    <property type="entry name" value="CGI-41 METHYLTRANSFERASE"/>
    <property type="match status" value="1"/>
</dbReference>
<comment type="caution">
    <text evidence="3">The sequence shown here is derived from an EMBL/GenBank/DDBJ whole genome shotgun (WGS) entry which is preliminary data.</text>
</comment>
<dbReference type="AlphaFoldDB" id="A0A504XT47"/>
<dbReference type="VEuPathDB" id="TriTrypDB:LdCL_170020300"/>
<dbReference type="VEuPathDB" id="TriTrypDB:LDHU3_17.1930"/>
<protein>
    <submittedName>
        <fullName evidence="3">Methyltransferase domain family protein</fullName>
    </submittedName>
</protein>
<feature type="domain" description="Methyltransferase" evidence="2">
    <location>
        <begin position="747"/>
        <end position="787"/>
    </location>
</feature>
<dbReference type="PANTHER" id="PTHR12496:SF0">
    <property type="entry name" value="METHYLTRANSFERASE DOMAIN-CONTAINING PROTEIN"/>
    <property type="match status" value="1"/>
</dbReference>
<keyword evidence="3" id="KW-0808">Transferase</keyword>
<dbReference type="Proteomes" id="UP000318447">
    <property type="component" value="Unassembled WGS sequence"/>
</dbReference>
<evidence type="ECO:0000256" key="1">
    <source>
        <dbReference type="SAM" id="MobiDB-lite"/>
    </source>
</evidence>
<evidence type="ECO:0000313" key="3">
    <source>
        <dbReference type="EMBL" id="TPP51763.1"/>
    </source>
</evidence>
<dbReference type="InterPro" id="IPR025714">
    <property type="entry name" value="Methyltranfer_dom"/>
</dbReference>
<feature type="region of interest" description="Disordered" evidence="1">
    <location>
        <begin position="1047"/>
        <end position="1070"/>
    </location>
</feature>